<feature type="region of interest" description="Disordered" evidence="1">
    <location>
        <begin position="22"/>
        <end position="42"/>
    </location>
</feature>
<gene>
    <name evidence="2" type="ORF">Taro_031806</name>
</gene>
<evidence type="ECO:0000313" key="2">
    <source>
        <dbReference type="EMBL" id="MQL99085.1"/>
    </source>
</evidence>
<feature type="compositionally biased region" description="Polar residues" evidence="1">
    <location>
        <begin position="469"/>
        <end position="484"/>
    </location>
</feature>
<dbReference type="GO" id="GO:0000175">
    <property type="term" value="F:3'-5'-RNA exonuclease activity"/>
    <property type="evidence" value="ECO:0007669"/>
    <property type="project" value="TreeGrafter"/>
</dbReference>
<reference evidence="2" key="1">
    <citation type="submission" date="2017-07" db="EMBL/GenBank/DDBJ databases">
        <title>Taro Niue Genome Assembly and Annotation.</title>
        <authorList>
            <person name="Atibalentja N."/>
            <person name="Keating K."/>
            <person name="Fields C.J."/>
        </authorList>
    </citation>
    <scope>NUCLEOTIDE SEQUENCE</scope>
    <source>
        <strain evidence="2">Niue_2</strain>
        <tissue evidence="2">Leaf</tissue>
    </source>
</reference>
<dbReference type="EMBL" id="NMUH01002294">
    <property type="protein sequence ID" value="MQL99085.1"/>
    <property type="molecule type" value="Genomic_DNA"/>
</dbReference>
<evidence type="ECO:0008006" key="4">
    <source>
        <dbReference type="Google" id="ProtNLM"/>
    </source>
</evidence>
<proteinExistence type="predicted"/>
<dbReference type="InterPro" id="IPR050410">
    <property type="entry name" value="CCR4/nocturin_mRNA_transcr"/>
</dbReference>
<feature type="region of interest" description="Disordered" evidence="1">
    <location>
        <begin position="255"/>
        <end position="274"/>
    </location>
</feature>
<dbReference type="Gene3D" id="3.60.10.10">
    <property type="entry name" value="Endonuclease/exonuclease/phosphatase"/>
    <property type="match status" value="1"/>
</dbReference>
<name>A0A843VT08_COLES</name>
<feature type="compositionally biased region" description="Polar residues" evidence="1">
    <location>
        <begin position="298"/>
        <end position="314"/>
    </location>
</feature>
<dbReference type="PANTHER" id="PTHR12121">
    <property type="entry name" value="CARBON CATABOLITE REPRESSOR PROTEIN 4"/>
    <property type="match status" value="1"/>
</dbReference>
<keyword evidence="3" id="KW-1185">Reference proteome</keyword>
<dbReference type="PANTHER" id="PTHR12121:SF85">
    <property type="entry name" value="CARBON CATABOLITE REPRESSOR PROTEIN 4 HOMOLOG 6"/>
    <property type="match status" value="1"/>
</dbReference>
<dbReference type="OrthoDB" id="428734at2759"/>
<organism evidence="2 3">
    <name type="scientific">Colocasia esculenta</name>
    <name type="common">Wild taro</name>
    <name type="synonym">Arum esculentum</name>
    <dbReference type="NCBI Taxonomy" id="4460"/>
    <lineage>
        <taxon>Eukaryota</taxon>
        <taxon>Viridiplantae</taxon>
        <taxon>Streptophyta</taxon>
        <taxon>Embryophyta</taxon>
        <taxon>Tracheophyta</taxon>
        <taxon>Spermatophyta</taxon>
        <taxon>Magnoliopsida</taxon>
        <taxon>Liliopsida</taxon>
        <taxon>Araceae</taxon>
        <taxon>Aroideae</taxon>
        <taxon>Colocasieae</taxon>
        <taxon>Colocasia</taxon>
    </lineage>
</organism>
<evidence type="ECO:0000256" key="1">
    <source>
        <dbReference type="SAM" id="MobiDB-lite"/>
    </source>
</evidence>
<comment type="caution">
    <text evidence="2">The sequence shown here is derived from an EMBL/GenBank/DDBJ whole genome shotgun (WGS) entry which is preliminary data.</text>
</comment>
<accession>A0A843VT08</accession>
<dbReference type="AlphaFoldDB" id="A0A843VT08"/>
<dbReference type="Proteomes" id="UP000652761">
    <property type="component" value="Unassembled WGS sequence"/>
</dbReference>
<feature type="region of interest" description="Disordered" evidence="1">
    <location>
        <begin position="298"/>
        <end position="319"/>
    </location>
</feature>
<evidence type="ECO:0000313" key="3">
    <source>
        <dbReference type="Proteomes" id="UP000652761"/>
    </source>
</evidence>
<sequence length="619" mass="67723">MNEVSGQYSACIYPPQSFTGSGLYRGHTSPDNNDGKVSPVELDSHQSGLKDHITQNKVENALLVDSCSFHVSDKVCTYLQLENQKGKEFLATSGVEVDGHDNLLPKEKDLSNEAGKDIAVSSEVMTFTESERVEIFNSKNASSQMNLHTAAELQADDRYADDSFFILKTISKHEDQENDQNFVTPENKGMWHSSQGPSHSLSEVKRISSINTSELKHASSIHMSCTSLTMQEDTDLEKIQNTSLVCYAVLPSEGSEKDVFSPENGSENSLEFKSESAKFPDNLASKSVSDEFPDDAISDTSNSQGISQPFTISVGTPLPEITETSPDLKVVQRKADLDVSVQDSYKSKPLKSSNLLDMHLDLEEFDSSVNVVQKVMKTASNGSNQLMADVHEKLPGFTENSASENVTYSNSSGRNSGNAAISTGIEIEASPSLNAEEEVNSDSSFIEELHGAGNVPMLSQGISVTSLLSQPTSPLFPDPSTNDGSGLEEVESGRLSSKISNQIQEKVYDPLLWTPMEIEAASRNAECTLLEHNLSLTSAYTEVKDYAGTKDSSGEPQITSYNRQFMGTVDYIWHSEELQTLRVLDTIPKHVLQQTLGFPTKKWGSDHLAIACEFSFKKA</sequence>
<protein>
    <recommendedName>
        <fullName evidence="4">Endonuclease/exonuclease/phosphatase domain-containing protein</fullName>
    </recommendedName>
</protein>
<dbReference type="InterPro" id="IPR036691">
    <property type="entry name" value="Endo/exonu/phosph_ase_sf"/>
</dbReference>
<feature type="region of interest" description="Disordered" evidence="1">
    <location>
        <begin position="469"/>
        <end position="490"/>
    </location>
</feature>